<protein>
    <submittedName>
        <fullName evidence="4">Uncharacterized protein</fullName>
    </submittedName>
</protein>
<keyword evidence="5" id="KW-1185">Reference proteome</keyword>
<dbReference type="Pfam" id="PF03492">
    <property type="entry name" value="Methyltransf_7"/>
    <property type="match status" value="1"/>
</dbReference>
<keyword evidence="2" id="KW-0479">Metal-binding</keyword>
<dbReference type="Gene3D" id="1.10.1200.270">
    <property type="entry name" value="Methyltransferase, alpha-helical capping domain"/>
    <property type="match status" value="1"/>
</dbReference>
<dbReference type="InParanoid" id="A0A1W0VWR8"/>
<dbReference type="Gramene" id="OQU86546">
    <property type="protein sequence ID" value="OQU86546"/>
    <property type="gene ID" value="SORBI_3003G104800"/>
</dbReference>
<evidence type="ECO:0000256" key="3">
    <source>
        <dbReference type="ARBA" id="ARBA00022842"/>
    </source>
</evidence>
<gene>
    <name evidence="4" type="ORF">SORBI_3003G104800</name>
</gene>
<dbReference type="AlphaFoldDB" id="A0A1W0VWR8"/>
<dbReference type="InterPro" id="IPR005299">
    <property type="entry name" value="MeTrfase_7"/>
</dbReference>
<dbReference type="InterPro" id="IPR029063">
    <property type="entry name" value="SAM-dependent_MTases_sf"/>
</dbReference>
<evidence type="ECO:0000256" key="1">
    <source>
        <dbReference type="ARBA" id="ARBA00008908"/>
    </source>
</evidence>
<evidence type="ECO:0000313" key="5">
    <source>
        <dbReference type="Proteomes" id="UP000000768"/>
    </source>
</evidence>
<dbReference type="OrthoDB" id="1523883at2759"/>
<evidence type="ECO:0000256" key="2">
    <source>
        <dbReference type="ARBA" id="ARBA00022723"/>
    </source>
</evidence>
<organism evidence="4 5">
    <name type="scientific">Sorghum bicolor</name>
    <name type="common">Sorghum</name>
    <name type="synonym">Sorghum vulgare</name>
    <dbReference type="NCBI Taxonomy" id="4558"/>
    <lineage>
        <taxon>Eukaryota</taxon>
        <taxon>Viridiplantae</taxon>
        <taxon>Streptophyta</taxon>
        <taxon>Embryophyta</taxon>
        <taxon>Tracheophyta</taxon>
        <taxon>Spermatophyta</taxon>
        <taxon>Magnoliopsida</taxon>
        <taxon>Liliopsida</taxon>
        <taxon>Poales</taxon>
        <taxon>Poaceae</taxon>
        <taxon>PACMAD clade</taxon>
        <taxon>Panicoideae</taxon>
        <taxon>Andropogonodae</taxon>
        <taxon>Andropogoneae</taxon>
        <taxon>Sorghinae</taxon>
        <taxon>Sorghum</taxon>
    </lineage>
</organism>
<dbReference type="Gene3D" id="3.40.50.150">
    <property type="entry name" value="Vaccinia Virus protein VP39"/>
    <property type="match status" value="1"/>
</dbReference>
<dbReference type="GO" id="GO:0032259">
    <property type="term" value="P:methylation"/>
    <property type="evidence" value="ECO:0000318"/>
    <property type="project" value="GO_Central"/>
</dbReference>
<comment type="similarity">
    <text evidence="1">Belongs to the methyltransferase superfamily. Type-7 methyltransferase family. SABATH subfamily.</text>
</comment>
<proteinExistence type="inferred from homology"/>
<dbReference type="EMBL" id="CM000762">
    <property type="protein sequence ID" value="OQU86546.1"/>
    <property type="molecule type" value="Genomic_DNA"/>
</dbReference>
<dbReference type="eggNOG" id="ENOG502QQYU">
    <property type="taxonomic scope" value="Eukaryota"/>
</dbReference>
<reference evidence="5" key="2">
    <citation type="journal article" date="2018" name="Plant J.">
        <title>The Sorghum bicolor reference genome: improved assembly, gene annotations, a transcriptome atlas, and signatures of genome organization.</title>
        <authorList>
            <person name="McCormick R.F."/>
            <person name="Truong S.K."/>
            <person name="Sreedasyam A."/>
            <person name="Jenkins J."/>
            <person name="Shu S."/>
            <person name="Sims D."/>
            <person name="Kennedy M."/>
            <person name="Amirebrahimi M."/>
            <person name="Weers B.D."/>
            <person name="McKinley B."/>
            <person name="Mattison A."/>
            <person name="Morishige D.T."/>
            <person name="Grimwood J."/>
            <person name="Schmutz J."/>
            <person name="Mullet J.E."/>
        </authorList>
    </citation>
    <scope>NUCLEOTIDE SEQUENCE [LARGE SCALE GENOMIC DNA]</scope>
    <source>
        <strain evidence="5">cv. BTx623</strain>
    </source>
</reference>
<dbReference type="GO" id="GO:0046872">
    <property type="term" value="F:metal ion binding"/>
    <property type="evidence" value="ECO:0007669"/>
    <property type="project" value="UniProtKB-KW"/>
</dbReference>
<dbReference type="PANTHER" id="PTHR31009">
    <property type="entry name" value="S-ADENOSYL-L-METHIONINE:CARBOXYL METHYLTRANSFERASE FAMILY PROTEIN"/>
    <property type="match status" value="1"/>
</dbReference>
<name>A0A1W0VWR8_SORBI</name>
<sequence>MEHERLPPAARLPAVACMNSSREGKMSYANNSTLQRAIAAETKKERQDTAAALYRARGCPASMAIADLGCATGPNALLLVSDAVEAVLAAAAKKGTDDDDDGEVLPELHVFLNDLPNNDFNAVFRLLPSSPLPGSGCLVSAWPGSFYGRIFPDASLDYVVSCSSLHYLSKAPTMKTVSSGEHLNRGRVYLSPSAGNPTAVLDAYRAQFETDFAAFLGCRAAEVRPRGVLLLSFFARRTACPSMHDCYLWDALADALMDMAAVGLIDEEQVHAFNLPYYTPCPDDLRDMVSMEGSFTVTIMRLFGCSFLGVSHHPTKDEDDEDLPRWLAVETASYVRAALEPTLQMQFGRAAMDELFCRYPLLLEAYYRNNKATKNKEDITNVFVVLEKKQHG</sequence>
<dbReference type="GO" id="GO:0008757">
    <property type="term" value="F:S-adenosylmethionine-dependent methyltransferase activity"/>
    <property type="evidence" value="ECO:0000318"/>
    <property type="project" value="GO_Central"/>
</dbReference>
<dbReference type="SUPFAM" id="SSF53335">
    <property type="entry name" value="S-adenosyl-L-methionine-dependent methyltransferases"/>
    <property type="match status" value="1"/>
</dbReference>
<reference evidence="4 5" key="1">
    <citation type="journal article" date="2009" name="Nature">
        <title>The Sorghum bicolor genome and the diversification of grasses.</title>
        <authorList>
            <person name="Paterson A.H."/>
            <person name="Bowers J.E."/>
            <person name="Bruggmann R."/>
            <person name="Dubchak I."/>
            <person name="Grimwood J."/>
            <person name="Gundlach H."/>
            <person name="Haberer G."/>
            <person name="Hellsten U."/>
            <person name="Mitros T."/>
            <person name="Poliakov A."/>
            <person name="Schmutz J."/>
            <person name="Spannagl M."/>
            <person name="Tang H."/>
            <person name="Wang X."/>
            <person name="Wicker T."/>
            <person name="Bharti A.K."/>
            <person name="Chapman J."/>
            <person name="Feltus F.A."/>
            <person name="Gowik U."/>
            <person name="Grigoriev I.V."/>
            <person name="Lyons E."/>
            <person name="Maher C.A."/>
            <person name="Martis M."/>
            <person name="Narechania A."/>
            <person name="Otillar R.P."/>
            <person name="Penning B.W."/>
            <person name="Salamov A.A."/>
            <person name="Wang Y."/>
            <person name="Zhang L."/>
            <person name="Carpita N.C."/>
            <person name="Freeling M."/>
            <person name="Gingle A.R."/>
            <person name="Hash C.T."/>
            <person name="Keller B."/>
            <person name="Klein P."/>
            <person name="Kresovich S."/>
            <person name="McCann M.C."/>
            <person name="Ming R."/>
            <person name="Peterson D.G."/>
            <person name="Mehboob-ur-Rahman"/>
            <person name="Ware D."/>
            <person name="Westhoff P."/>
            <person name="Mayer K.F."/>
            <person name="Messing J."/>
            <person name="Rokhsar D.S."/>
        </authorList>
    </citation>
    <scope>NUCLEOTIDE SEQUENCE [LARGE SCALE GENOMIC DNA]</scope>
    <source>
        <strain evidence="5">cv. BTx623</strain>
    </source>
</reference>
<dbReference type="InterPro" id="IPR042086">
    <property type="entry name" value="MeTrfase_capping"/>
</dbReference>
<dbReference type="STRING" id="4558.A0A1W0VWR8"/>
<evidence type="ECO:0000313" key="4">
    <source>
        <dbReference type="EMBL" id="OQU86546.1"/>
    </source>
</evidence>
<dbReference type="Proteomes" id="UP000000768">
    <property type="component" value="Chromosome 3"/>
</dbReference>
<keyword evidence="3" id="KW-0460">Magnesium</keyword>
<accession>A0A1W0VWR8</accession>